<dbReference type="AlphaFoldDB" id="A0A7W7VE29"/>
<dbReference type="Proteomes" id="UP000520767">
    <property type="component" value="Unassembled WGS sequence"/>
</dbReference>
<comment type="caution">
    <text evidence="1">The sequence shown here is derived from an EMBL/GenBank/DDBJ whole genome shotgun (WGS) entry which is preliminary data.</text>
</comment>
<proteinExistence type="predicted"/>
<gene>
    <name evidence="1" type="ORF">FHR82_003046</name>
</gene>
<keyword evidence="2" id="KW-1185">Reference proteome</keyword>
<accession>A0A7W7VE29</accession>
<name>A0A7W7VE29_9PSEU</name>
<dbReference type="RefSeq" id="WP_184810983.1">
    <property type="nucleotide sequence ID" value="NZ_JACHJQ010000003.1"/>
</dbReference>
<dbReference type="EMBL" id="JACHJQ010000003">
    <property type="protein sequence ID" value="MBB4906826.1"/>
    <property type="molecule type" value="Genomic_DNA"/>
</dbReference>
<reference evidence="1 2" key="1">
    <citation type="submission" date="2020-08" db="EMBL/GenBank/DDBJ databases">
        <title>Genomic Encyclopedia of Type Strains, Phase III (KMG-III): the genomes of soil and plant-associated and newly described type strains.</title>
        <authorList>
            <person name="Whitman W."/>
        </authorList>
    </citation>
    <scope>NUCLEOTIDE SEQUENCE [LARGE SCALE GENOMIC DNA]</scope>
    <source>
        <strain evidence="1 2">CECT 8960</strain>
    </source>
</reference>
<protein>
    <submittedName>
        <fullName evidence="1">Uncharacterized protein</fullName>
    </submittedName>
</protein>
<evidence type="ECO:0000313" key="2">
    <source>
        <dbReference type="Proteomes" id="UP000520767"/>
    </source>
</evidence>
<evidence type="ECO:0000313" key="1">
    <source>
        <dbReference type="EMBL" id="MBB4906826.1"/>
    </source>
</evidence>
<sequence>MAVVFELVANFGDDEQAAAHAANTVPDALRRVAHPIPLHRSLAPAAPFEPFAPGYGWLPH</sequence>
<organism evidence="1 2">
    <name type="scientific">Actinophytocola algeriensis</name>
    <dbReference type="NCBI Taxonomy" id="1768010"/>
    <lineage>
        <taxon>Bacteria</taxon>
        <taxon>Bacillati</taxon>
        <taxon>Actinomycetota</taxon>
        <taxon>Actinomycetes</taxon>
        <taxon>Pseudonocardiales</taxon>
        <taxon>Pseudonocardiaceae</taxon>
    </lineage>
</organism>